<sequence>MFDDQPGELWWQCGKDDSGFEHFASREELERRYDEEFQRLRDLEILRSAFLRIDGEISHQWPPAE</sequence>
<name>A0A386ZIL1_9NOCA</name>
<protein>
    <submittedName>
        <fullName evidence="1">Uncharacterized protein</fullName>
    </submittedName>
</protein>
<dbReference type="EMBL" id="CP032568">
    <property type="protein sequence ID" value="AYF76974.1"/>
    <property type="molecule type" value="Genomic_DNA"/>
</dbReference>
<dbReference type="OrthoDB" id="1821427at2"/>
<dbReference type="AlphaFoldDB" id="A0A386ZIL1"/>
<organism evidence="1 2">
    <name type="scientific">Nocardia yunnanensis</name>
    <dbReference type="NCBI Taxonomy" id="2382165"/>
    <lineage>
        <taxon>Bacteria</taxon>
        <taxon>Bacillati</taxon>
        <taxon>Actinomycetota</taxon>
        <taxon>Actinomycetes</taxon>
        <taxon>Mycobacteriales</taxon>
        <taxon>Nocardiaceae</taxon>
        <taxon>Nocardia</taxon>
    </lineage>
</organism>
<gene>
    <name evidence="1" type="ORF">D7D52_27785</name>
</gene>
<keyword evidence="2" id="KW-1185">Reference proteome</keyword>
<evidence type="ECO:0000313" key="1">
    <source>
        <dbReference type="EMBL" id="AYF76974.1"/>
    </source>
</evidence>
<proteinExistence type="predicted"/>
<accession>A0A386ZIL1</accession>
<reference evidence="1 2" key="1">
    <citation type="submission" date="2018-09" db="EMBL/GenBank/DDBJ databases">
        <title>Nocardia yunnanensis sp. nov., an actinomycete isolated from a soil sample.</title>
        <authorList>
            <person name="Zhang J."/>
        </authorList>
    </citation>
    <scope>NUCLEOTIDE SEQUENCE [LARGE SCALE GENOMIC DNA]</scope>
    <source>
        <strain evidence="1 2">CFHS0054</strain>
    </source>
</reference>
<dbReference type="KEGG" id="nyu:D7D52_27785"/>
<dbReference type="RefSeq" id="WP_120741022.1">
    <property type="nucleotide sequence ID" value="NZ_CP032568.1"/>
</dbReference>
<dbReference type="Proteomes" id="UP000267164">
    <property type="component" value="Chromosome"/>
</dbReference>
<evidence type="ECO:0000313" key="2">
    <source>
        <dbReference type="Proteomes" id="UP000267164"/>
    </source>
</evidence>